<feature type="compositionally biased region" description="Low complexity" evidence="1">
    <location>
        <begin position="236"/>
        <end position="247"/>
    </location>
</feature>
<dbReference type="PANTHER" id="PTHR24148:SF64">
    <property type="entry name" value="HETEROKARYON INCOMPATIBILITY DOMAIN-CONTAINING PROTEIN"/>
    <property type="match status" value="1"/>
</dbReference>
<dbReference type="EMBL" id="FJOG01000004">
    <property type="protein sequence ID" value="CZR53795.1"/>
    <property type="molecule type" value="Genomic_DNA"/>
</dbReference>
<dbReference type="AlphaFoldDB" id="A0A1L7WM23"/>
<evidence type="ECO:0000256" key="1">
    <source>
        <dbReference type="SAM" id="MobiDB-lite"/>
    </source>
</evidence>
<name>A0A1L7WM23_9HELO</name>
<dbReference type="Proteomes" id="UP000184330">
    <property type="component" value="Unassembled WGS sequence"/>
</dbReference>
<sequence>MNASRKDHLERKLGVHEFQTKEPDFATTTLKTLVDRRGFSARDPRDSIFAHLELCTSGIEDFPEKLVPDYTKTVKQVYEEVTIHLLTALFDVLAHKEEVELSLQTADWPHAQHDVRLLDHSLRDPIKELIAPSILACYRFIMSPIMSVTGMMNPTEGGLWDAFLDAETGHYSAEELESTSSRRFTIPFPNFQHIENWHEGMQVMEGRRFTQLLPLSEEEEEVVGDVKDAEVDSDSDSSSTDNIPSPSAIKGNANLSKNEHLLVPGSTRPGDIVCLLGAATKPFILRPHVPDPAIAESARKRVGDLGFPSLWRIEPRKAFYCCWGIFYSLFWAYERISLEKRECARGVRAAASMCVCASLITDHFQGGGVMIRSH</sequence>
<gene>
    <name evidence="2" type="ORF">PAC_03676</name>
</gene>
<feature type="region of interest" description="Disordered" evidence="1">
    <location>
        <begin position="219"/>
        <end position="252"/>
    </location>
</feature>
<reference evidence="2 3" key="1">
    <citation type="submission" date="2016-03" db="EMBL/GenBank/DDBJ databases">
        <authorList>
            <person name="Ploux O."/>
        </authorList>
    </citation>
    <scope>NUCLEOTIDE SEQUENCE [LARGE SCALE GENOMIC DNA]</scope>
    <source>
        <strain evidence="2 3">UAMH 11012</strain>
    </source>
</reference>
<evidence type="ECO:0000313" key="3">
    <source>
        <dbReference type="Proteomes" id="UP000184330"/>
    </source>
</evidence>
<accession>A0A1L7WM23</accession>
<dbReference type="PANTHER" id="PTHR24148">
    <property type="entry name" value="ANKYRIN REPEAT DOMAIN-CONTAINING PROTEIN 39 HOMOLOG-RELATED"/>
    <property type="match status" value="1"/>
</dbReference>
<keyword evidence="3" id="KW-1185">Reference proteome</keyword>
<dbReference type="OrthoDB" id="10601448at2759"/>
<protein>
    <submittedName>
        <fullName evidence="2">Uncharacterized protein</fullName>
    </submittedName>
</protein>
<proteinExistence type="predicted"/>
<dbReference type="InterPro" id="IPR052895">
    <property type="entry name" value="HetReg/Transcr_Mod"/>
</dbReference>
<evidence type="ECO:0000313" key="2">
    <source>
        <dbReference type="EMBL" id="CZR53795.1"/>
    </source>
</evidence>
<organism evidence="2 3">
    <name type="scientific">Phialocephala subalpina</name>
    <dbReference type="NCBI Taxonomy" id="576137"/>
    <lineage>
        <taxon>Eukaryota</taxon>
        <taxon>Fungi</taxon>
        <taxon>Dikarya</taxon>
        <taxon>Ascomycota</taxon>
        <taxon>Pezizomycotina</taxon>
        <taxon>Leotiomycetes</taxon>
        <taxon>Helotiales</taxon>
        <taxon>Mollisiaceae</taxon>
        <taxon>Phialocephala</taxon>
        <taxon>Phialocephala fortinii species complex</taxon>
    </lineage>
</organism>